<gene>
    <name evidence="6" type="primary">TSF1</name>
    <name evidence="8" type="ORF">PsYK624_056810</name>
</gene>
<dbReference type="PANTHER" id="PTHR11741:SF0">
    <property type="entry name" value="ELONGATION FACTOR TS, MITOCHONDRIAL"/>
    <property type="match status" value="1"/>
</dbReference>
<evidence type="ECO:0000256" key="1">
    <source>
        <dbReference type="ARBA" id="ARBA00005532"/>
    </source>
</evidence>
<dbReference type="GO" id="GO:0005739">
    <property type="term" value="C:mitochondrion"/>
    <property type="evidence" value="ECO:0007669"/>
    <property type="project" value="UniProtKB-SubCell"/>
</dbReference>
<evidence type="ECO:0000313" key="9">
    <source>
        <dbReference type="Proteomes" id="UP000703269"/>
    </source>
</evidence>
<evidence type="ECO:0000256" key="2">
    <source>
        <dbReference type="ARBA" id="ARBA00022768"/>
    </source>
</evidence>
<dbReference type="OrthoDB" id="277235at2759"/>
<feature type="domain" description="Translation elongation factor EFTs/EF1B dimerisation" evidence="7">
    <location>
        <begin position="105"/>
        <end position="246"/>
    </location>
</feature>
<keyword evidence="2 6" id="KW-0251">Elongation factor</keyword>
<protein>
    <recommendedName>
        <fullName evidence="6">Elongation factor Ts, mitochondrial</fullName>
        <shortName evidence="6">EF-Ts</shortName>
        <shortName evidence="6">EF-TsMt</shortName>
    </recommendedName>
</protein>
<evidence type="ECO:0000313" key="8">
    <source>
        <dbReference type="EMBL" id="GJE89577.1"/>
    </source>
</evidence>
<dbReference type="InterPro" id="IPR009060">
    <property type="entry name" value="UBA-like_sf"/>
</dbReference>
<proteinExistence type="inferred from homology"/>
<dbReference type="HAMAP" id="MF_00050">
    <property type="entry name" value="EF_Ts"/>
    <property type="match status" value="1"/>
</dbReference>
<evidence type="ECO:0000256" key="5">
    <source>
        <dbReference type="ARBA" id="ARBA00023128"/>
    </source>
</evidence>
<evidence type="ECO:0000259" key="7">
    <source>
        <dbReference type="Pfam" id="PF00889"/>
    </source>
</evidence>
<dbReference type="SUPFAM" id="SSF54713">
    <property type="entry name" value="Elongation factor Ts (EF-Ts), dimerisation domain"/>
    <property type="match status" value="1"/>
</dbReference>
<reference evidence="8 9" key="1">
    <citation type="submission" date="2021-08" db="EMBL/GenBank/DDBJ databases">
        <title>Draft Genome Sequence of Phanerochaete sordida strain YK-624.</title>
        <authorList>
            <person name="Mori T."/>
            <person name="Dohra H."/>
            <person name="Suzuki T."/>
            <person name="Kawagishi H."/>
            <person name="Hirai H."/>
        </authorList>
    </citation>
    <scope>NUCLEOTIDE SEQUENCE [LARGE SCALE GENOMIC DNA]</scope>
    <source>
        <strain evidence="8 9">YK-624</strain>
    </source>
</reference>
<name>A0A9P3LD60_9APHY</name>
<accession>A0A9P3LD60</accession>
<evidence type="ECO:0000256" key="3">
    <source>
        <dbReference type="ARBA" id="ARBA00022917"/>
    </source>
</evidence>
<evidence type="ECO:0000256" key="6">
    <source>
        <dbReference type="HAMAP-Rule" id="MF_03135"/>
    </source>
</evidence>
<dbReference type="InterPro" id="IPR001816">
    <property type="entry name" value="Transl_elong_EFTs/EF1B"/>
</dbReference>
<dbReference type="Proteomes" id="UP000703269">
    <property type="component" value="Unassembled WGS sequence"/>
</dbReference>
<dbReference type="Gene3D" id="1.10.8.10">
    <property type="entry name" value="DNA helicase RuvA subunit, C-terminal domain"/>
    <property type="match status" value="1"/>
</dbReference>
<dbReference type="InterPro" id="IPR014039">
    <property type="entry name" value="Transl_elong_EFTs/EF1B_dimer"/>
</dbReference>
<comment type="function">
    <text evidence="6">Associates with the EF-Tu.GDP complex and induces the exchange of GDP to GTP. It remains bound to the aminoacyl-tRNA.EF-Tu.GTP complex up to the GTP hydrolysis stage on the ribosome.</text>
</comment>
<dbReference type="SUPFAM" id="SSF46934">
    <property type="entry name" value="UBA-like"/>
    <property type="match status" value="1"/>
</dbReference>
<dbReference type="GO" id="GO:0070125">
    <property type="term" value="P:mitochondrial translational elongation"/>
    <property type="evidence" value="ECO:0007669"/>
    <property type="project" value="TreeGrafter"/>
</dbReference>
<dbReference type="AlphaFoldDB" id="A0A9P3LD60"/>
<sequence length="331" mass="35417">MFTRAALPSLRLYSTSAPPNVPVKLIAELRKRTEVSISKAREALAASDNSVDAAFQWLQEDLIKSGAKKAEKLADRLTKQGMVGVSVLQRGLGDGTVKGKGGIRAAMVEVNCETDFVGRNARFDALVTDIAHTVAFMTEAQNSGNLIRPVPLELLKDAPLMSASGEQQAGDVTVGSAIHDSIARFGEMITLGRAVAVVQDPLPQGLGVRVGSYAHGSVDNPNNGQIGTLAVLALKSAKLGELIAAQAFRDDLAKLERSLARQIVGFPTTTLKPREGEEDEWALYEQDFMMFPESNGAKVKESLRQWASSRGIEEEGGVEVVDFAKWTVGGA</sequence>
<dbReference type="EMBL" id="BPQB01000013">
    <property type="protein sequence ID" value="GJE89577.1"/>
    <property type="molecule type" value="Genomic_DNA"/>
</dbReference>
<dbReference type="PANTHER" id="PTHR11741">
    <property type="entry name" value="ELONGATION FACTOR TS"/>
    <property type="match status" value="1"/>
</dbReference>
<keyword evidence="9" id="KW-1185">Reference proteome</keyword>
<comment type="similarity">
    <text evidence="1 6">Belongs to the EF-Ts family.</text>
</comment>
<evidence type="ECO:0000256" key="4">
    <source>
        <dbReference type="ARBA" id="ARBA00022946"/>
    </source>
</evidence>
<dbReference type="InterPro" id="IPR036402">
    <property type="entry name" value="EF-Ts_dimer_sf"/>
</dbReference>
<comment type="caution">
    <text evidence="8">The sequence shown here is derived from an EMBL/GenBank/DDBJ whole genome shotgun (WGS) entry which is preliminary data.</text>
</comment>
<organism evidence="8 9">
    <name type="scientific">Phanerochaete sordida</name>
    <dbReference type="NCBI Taxonomy" id="48140"/>
    <lineage>
        <taxon>Eukaryota</taxon>
        <taxon>Fungi</taxon>
        <taxon>Dikarya</taxon>
        <taxon>Basidiomycota</taxon>
        <taxon>Agaricomycotina</taxon>
        <taxon>Agaricomycetes</taxon>
        <taxon>Polyporales</taxon>
        <taxon>Phanerochaetaceae</taxon>
        <taxon>Phanerochaete</taxon>
    </lineage>
</organism>
<dbReference type="CDD" id="cd14275">
    <property type="entry name" value="UBA_EF-Ts"/>
    <property type="match status" value="1"/>
</dbReference>
<comment type="subcellular location">
    <subcellularLocation>
        <location evidence="6">Mitochondrion</location>
    </subcellularLocation>
</comment>
<keyword evidence="3 6" id="KW-0648">Protein biosynthesis</keyword>
<dbReference type="Pfam" id="PF00889">
    <property type="entry name" value="EF_TS"/>
    <property type="match status" value="1"/>
</dbReference>
<keyword evidence="4" id="KW-0809">Transit peptide</keyword>
<dbReference type="Gene3D" id="3.30.479.20">
    <property type="entry name" value="Elongation factor Ts, dimerisation domain"/>
    <property type="match status" value="2"/>
</dbReference>
<dbReference type="GO" id="GO:0003746">
    <property type="term" value="F:translation elongation factor activity"/>
    <property type="evidence" value="ECO:0007669"/>
    <property type="project" value="UniProtKB-UniRule"/>
</dbReference>
<keyword evidence="5 6" id="KW-0496">Mitochondrion</keyword>